<organism evidence="1 2">
    <name type="scientific">Brevibacillus ruminantium</name>
    <dbReference type="NCBI Taxonomy" id="2950604"/>
    <lineage>
        <taxon>Bacteria</taxon>
        <taxon>Bacillati</taxon>
        <taxon>Bacillota</taxon>
        <taxon>Bacilli</taxon>
        <taxon>Bacillales</taxon>
        <taxon>Paenibacillaceae</taxon>
        <taxon>Brevibacillus</taxon>
    </lineage>
</organism>
<dbReference type="Proteomes" id="UP001056500">
    <property type="component" value="Chromosome"/>
</dbReference>
<keyword evidence="2" id="KW-1185">Reference proteome</keyword>
<reference evidence="1" key="1">
    <citation type="submission" date="2022-06" db="EMBL/GenBank/DDBJ databases">
        <title>Genome sequencing of Brevibacillus sp. BB3-R1.</title>
        <authorList>
            <person name="Heo J."/>
            <person name="Lee D."/>
            <person name="Won M."/>
            <person name="Han B.-H."/>
            <person name="Hong S.-B."/>
            <person name="Kwon S.-W."/>
        </authorList>
    </citation>
    <scope>NUCLEOTIDE SEQUENCE</scope>
    <source>
        <strain evidence="1">BB3-R1</strain>
    </source>
</reference>
<accession>A0ABY4WD77</accession>
<proteinExistence type="predicted"/>
<dbReference type="RefSeq" id="WP_251872234.1">
    <property type="nucleotide sequence ID" value="NZ_CP098755.1"/>
</dbReference>
<protein>
    <submittedName>
        <fullName evidence="1">Uncharacterized protein</fullName>
    </submittedName>
</protein>
<evidence type="ECO:0000313" key="2">
    <source>
        <dbReference type="Proteomes" id="UP001056500"/>
    </source>
</evidence>
<name>A0ABY4WD77_9BACL</name>
<evidence type="ECO:0000313" key="1">
    <source>
        <dbReference type="EMBL" id="USG65128.1"/>
    </source>
</evidence>
<gene>
    <name evidence="1" type="ORF">NDK47_23890</name>
</gene>
<dbReference type="EMBL" id="CP098755">
    <property type="protein sequence ID" value="USG65128.1"/>
    <property type="molecule type" value="Genomic_DNA"/>
</dbReference>
<sequence>MRVVAFINEKADIHNQNSINNINAEVSSHIQNKNWDLVTIYNQDSLFFNHIDKMDNYDMIVFYCHEDLIYLKESKVKKLINVVDSEEKKKRLYFVSNQAEINFSEIIWDRFINALKLFHSDKENNQEVFNNMIEALSDAAIHPDLTEAVYNNRFSNNMFDSNTKRWVYSKAIFYVNTRKDSLEVMKQKYSSILDICYHNNYDYSIFRDYNDFMQALELHNYKRAYIYDFSGLNENMFKNIVTKSYESGAYVTVLESNEFFHEPIEEVMLKVAEVFQVKQDKS</sequence>